<proteinExistence type="predicted"/>
<dbReference type="Proteomes" id="UP000015106">
    <property type="component" value="Chromosome 3"/>
</dbReference>
<dbReference type="AlphaFoldDB" id="A0A8R7U109"/>
<evidence type="ECO:0000313" key="4">
    <source>
        <dbReference type="EnsemblPlants" id="TuG1812G0300004494.01.T01"/>
    </source>
</evidence>
<keyword evidence="1" id="KW-0862">Zinc</keyword>
<reference evidence="4" key="2">
    <citation type="submission" date="2018-03" db="EMBL/GenBank/DDBJ databases">
        <title>The Triticum urartu genome reveals the dynamic nature of wheat genome evolution.</title>
        <authorList>
            <person name="Ling H."/>
            <person name="Ma B."/>
            <person name="Shi X."/>
            <person name="Liu H."/>
            <person name="Dong L."/>
            <person name="Sun H."/>
            <person name="Cao Y."/>
            <person name="Gao Q."/>
            <person name="Zheng S."/>
            <person name="Li Y."/>
            <person name="Yu Y."/>
            <person name="Du H."/>
            <person name="Qi M."/>
            <person name="Li Y."/>
            <person name="Yu H."/>
            <person name="Cui Y."/>
            <person name="Wang N."/>
            <person name="Chen C."/>
            <person name="Wu H."/>
            <person name="Zhao Y."/>
            <person name="Zhang J."/>
            <person name="Li Y."/>
            <person name="Zhou W."/>
            <person name="Zhang B."/>
            <person name="Hu W."/>
            <person name="Eijk M."/>
            <person name="Tang J."/>
            <person name="Witsenboer H."/>
            <person name="Zhao S."/>
            <person name="Li Z."/>
            <person name="Zhang A."/>
            <person name="Wang D."/>
            <person name="Liang C."/>
        </authorList>
    </citation>
    <scope>NUCLEOTIDE SEQUENCE [LARGE SCALE GENOMIC DNA]</scope>
    <source>
        <strain evidence="4">cv. G1812</strain>
    </source>
</reference>
<sequence>STVSSDSCALQPEVGTKRAAETALETPAPDKKAKIETPSGQDTDDRKTVHVATPHPAKQADKAPGNSKPNLKSKYVGGAHACKSCSRTFGSASALQSHEKAKH</sequence>
<dbReference type="GO" id="GO:0008270">
    <property type="term" value="F:zinc ion binding"/>
    <property type="evidence" value="ECO:0007669"/>
    <property type="project" value="UniProtKB-KW"/>
</dbReference>
<reference evidence="4" key="3">
    <citation type="submission" date="2022-06" db="UniProtKB">
        <authorList>
            <consortium name="EnsemblPlants"/>
        </authorList>
    </citation>
    <scope>IDENTIFICATION</scope>
</reference>
<dbReference type="PROSITE" id="PS00028">
    <property type="entry name" value="ZINC_FINGER_C2H2_1"/>
    <property type="match status" value="1"/>
</dbReference>
<evidence type="ECO:0000256" key="1">
    <source>
        <dbReference type="PROSITE-ProRule" id="PRU00042"/>
    </source>
</evidence>
<feature type="domain" description="C2H2-type" evidence="3">
    <location>
        <begin position="80"/>
        <end position="103"/>
    </location>
</feature>
<evidence type="ECO:0000259" key="3">
    <source>
        <dbReference type="PROSITE" id="PS50157"/>
    </source>
</evidence>
<dbReference type="PROSITE" id="PS50157">
    <property type="entry name" value="ZINC_FINGER_C2H2_2"/>
    <property type="match status" value="1"/>
</dbReference>
<accession>A0A8R7U109</accession>
<evidence type="ECO:0000256" key="2">
    <source>
        <dbReference type="SAM" id="MobiDB-lite"/>
    </source>
</evidence>
<name>A0A8R7U109_TRIUA</name>
<protein>
    <recommendedName>
        <fullName evidence="3">C2H2-type domain-containing protein</fullName>
    </recommendedName>
</protein>
<dbReference type="InterPro" id="IPR013087">
    <property type="entry name" value="Znf_C2H2_type"/>
</dbReference>
<feature type="region of interest" description="Disordered" evidence="2">
    <location>
        <begin position="1"/>
        <end position="72"/>
    </location>
</feature>
<reference evidence="5" key="1">
    <citation type="journal article" date="2013" name="Nature">
        <title>Draft genome of the wheat A-genome progenitor Triticum urartu.</title>
        <authorList>
            <person name="Ling H.Q."/>
            <person name="Zhao S."/>
            <person name="Liu D."/>
            <person name="Wang J."/>
            <person name="Sun H."/>
            <person name="Zhang C."/>
            <person name="Fan H."/>
            <person name="Li D."/>
            <person name="Dong L."/>
            <person name="Tao Y."/>
            <person name="Gao C."/>
            <person name="Wu H."/>
            <person name="Li Y."/>
            <person name="Cui Y."/>
            <person name="Guo X."/>
            <person name="Zheng S."/>
            <person name="Wang B."/>
            <person name="Yu K."/>
            <person name="Liang Q."/>
            <person name="Yang W."/>
            <person name="Lou X."/>
            <person name="Chen J."/>
            <person name="Feng M."/>
            <person name="Jian J."/>
            <person name="Zhang X."/>
            <person name="Luo G."/>
            <person name="Jiang Y."/>
            <person name="Liu J."/>
            <person name="Wang Z."/>
            <person name="Sha Y."/>
            <person name="Zhang B."/>
            <person name="Wu H."/>
            <person name="Tang D."/>
            <person name="Shen Q."/>
            <person name="Xue P."/>
            <person name="Zou S."/>
            <person name="Wang X."/>
            <person name="Liu X."/>
            <person name="Wang F."/>
            <person name="Yang Y."/>
            <person name="An X."/>
            <person name="Dong Z."/>
            <person name="Zhang K."/>
            <person name="Zhang X."/>
            <person name="Luo M.C."/>
            <person name="Dvorak J."/>
            <person name="Tong Y."/>
            <person name="Wang J."/>
            <person name="Yang H."/>
            <person name="Li Z."/>
            <person name="Wang D."/>
            <person name="Zhang A."/>
            <person name="Wang J."/>
        </authorList>
    </citation>
    <scope>NUCLEOTIDE SEQUENCE</scope>
    <source>
        <strain evidence="5">cv. G1812</strain>
    </source>
</reference>
<keyword evidence="1" id="KW-0479">Metal-binding</keyword>
<dbReference type="Gramene" id="TuG1812G0300004494.01.T01">
    <property type="protein sequence ID" value="TuG1812G0300004494.01.T01"/>
    <property type="gene ID" value="TuG1812G0300004494.01"/>
</dbReference>
<organism evidence="4 5">
    <name type="scientific">Triticum urartu</name>
    <name type="common">Red wild einkorn</name>
    <name type="synonym">Crithodium urartu</name>
    <dbReference type="NCBI Taxonomy" id="4572"/>
    <lineage>
        <taxon>Eukaryota</taxon>
        <taxon>Viridiplantae</taxon>
        <taxon>Streptophyta</taxon>
        <taxon>Embryophyta</taxon>
        <taxon>Tracheophyta</taxon>
        <taxon>Spermatophyta</taxon>
        <taxon>Magnoliopsida</taxon>
        <taxon>Liliopsida</taxon>
        <taxon>Poales</taxon>
        <taxon>Poaceae</taxon>
        <taxon>BOP clade</taxon>
        <taxon>Pooideae</taxon>
        <taxon>Triticodae</taxon>
        <taxon>Triticeae</taxon>
        <taxon>Triticinae</taxon>
        <taxon>Triticum</taxon>
    </lineage>
</organism>
<evidence type="ECO:0000313" key="5">
    <source>
        <dbReference type="Proteomes" id="UP000015106"/>
    </source>
</evidence>
<keyword evidence="1" id="KW-0863">Zinc-finger</keyword>
<dbReference type="EnsemblPlants" id="TuG1812G0300004494.01.T01">
    <property type="protein sequence ID" value="TuG1812G0300004494.01.T01"/>
    <property type="gene ID" value="TuG1812G0300004494.01"/>
</dbReference>
<keyword evidence="5" id="KW-1185">Reference proteome</keyword>